<name>A0A0L6VRH5_9BASI</name>
<gene>
    <name evidence="1" type="ORF">VP01_11605g1</name>
</gene>
<dbReference type="EMBL" id="LAVV01001783">
    <property type="protein sequence ID" value="KNZ63313.1"/>
    <property type="molecule type" value="Genomic_DNA"/>
</dbReference>
<dbReference type="PANTHER" id="PTHR47501">
    <property type="entry name" value="TRANSPOSASE-RELATED"/>
    <property type="match status" value="1"/>
</dbReference>
<evidence type="ECO:0000313" key="2">
    <source>
        <dbReference type="Proteomes" id="UP000037035"/>
    </source>
</evidence>
<dbReference type="Proteomes" id="UP000037035">
    <property type="component" value="Unassembled WGS sequence"/>
</dbReference>
<dbReference type="PANTHER" id="PTHR47501:SF5">
    <property type="entry name" value="HAT C-TERMINAL DIMERISATION DOMAIN-CONTAINING PROTEIN"/>
    <property type="match status" value="1"/>
</dbReference>
<sequence>SIRWLPTTSKIHLKGKIQNNAQSLVTSTKQKSLTINRILSFWLLHQAIPWTWFFKQKWANLWVCHITLNCLKLCNSLQFQNKFNLIHDVWKIKGNRFGFIGESVSFIDNYWNYVFQHLSFKLVAWNQKKASLLKEAIVNVLEKHGLQIKIIIN</sequence>
<reference evidence="1 2" key="1">
    <citation type="submission" date="2015-08" db="EMBL/GenBank/DDBJ databases">
        <title>Next Generation Sequencing and Analysis of the Genome of Puccinia sorghi L Schw, the Causal Agent of Maize Common Rust.</title>
        <authorList>
            <person name="Rochi L."/>
            <person name="Burguener G."/>
            <person name="Darino M."/>
            <person name="Turjanski A."/>
            <person name="Kreff E."/>
            <person name="Dieguez M.J."/>
            <person name="Sacco F."/>
        </authorList>
    </citation>
    <scope>NUCLEOTIDE SEQUENCE [LARGE SCALE GENOMIC DNA]</scope>
    <source>
        <strain evidence="1 2">RO10H11247</strain>
    </source>
</reference>
<protein>
    <submittedName>
        <fullName evidence="1">Uncharacterized protein</fullName>
    </submittedName>
</protein>
<proteinExistence type="predicted"/>
<organism evidence="1 2">
    <name type="scientific">Puccinia sorghi</name>
    <dbReference type="NCBI Taxonomy" id="27349"/>
    <lineage>
        <taxon>Eukaryota</taxon>
        <taxon>Fungi</taxon>
        <taxon>Dikarya</taxon>
        <taxon>Basidiomycota</taxon>
        <taxon>Pucciniomycotina</taxon>
        <taxon>Pucciniomycetes</taxon>
        <taxon>Pucciniales</taxon>
        <taxon>Pucciniaceae</taxon>
        <taxon>Puccinia</taxon>
    </lineage>
</organism>
<dbReference type="VEuPathDB" id="FungiDB:VP01_11605g1"/>
<dbReference type="AlphaFoldDB" id="A0A0L6VRH5"/>
<keyword evidence="2" id="KW-1185">Reference proteome</keyword>
<feature type="non-terminal residue" evidence="1">
    <location>
        <position position="1"/>
    </location>
</feature>
<comment type="caution">
    <text evidence="1">The sequence shown here is derived from an EMBL/GenBank/DDBJ whole genome shotgun (WGS) entry which is preliminary data.</text>
</comment>
<evidence type="ECO:0000313" key="1">
    <source>
        <dbReference type="EMBL" id="KNZ63313.1"/>
    </source>
</evidence>
<accession>A0A0L6VRH5</accession>